<evidence type="ECO:0000256" key="1">
    <source>
        <dbReference type="SAM" id="MobiDB-lite"/>
    </source>
</evidence>
<sequence>MDLEYDKCIQYKGMNYLHQNYIIHHDLKTANLLKDENKASYRHKPYDHKADVFSFGVVLWELLTGKIPYEYLTPLQAAIGVVQKGVRPTIPKDTNPKFAKLLQKCWHKDPAERPDFSQILEILQRLSKEVGPDGEGRHKTKSGFLSALKRSH</sequence>
<organism evidence="3 4">
    <name type="scientific">Eleusine coracana subsp. coracana</name>
    <dbReference type="NCBI Taxonomy" id="191504"/>
    <lineage>
        <taxon>Eukaryota</taxon>
        <taxon>Viridiplantae</taxon>
        <taxon>Streptophyta</taxon>
        <taxon>Embryophyta</taxon>
        <taxon>Tracheophyta</taxon>
        <taxon>Spermatophyta</taxon>
        <taxon>Magnoliopsida</taxon>
        <taxon>Liliopsida</taxon>
        <taxon>Poales</taxon>
        <taxon>Poaceae</taxon>
        <taxon>PACMAD clade</taxon>
        <taxon>Chloridoideae</taxon>
        <taxon>Cynodonteae</taxon>
        <taxon>Eleusininae</taxon>
        <taxon>Eleusine</taxon>
    </lineage>
</organism>
<dbReference type="SUPFAM" id="SSF56112">
    <property type="entry name" value="Protein kinase-like (PK-like)"/>
    <property type="match status" value="1"/>
</dbReference>
<gene>
    <name evidence="3" type="primary">gb06369</name>
    <name evidence="3" type="ORF">PR202_gb06369</name>
</gene>
<dbReference type="InterPro" id="IPR011009">
    <property type="entry name" value="Kinase-like_dom_sf"/>
</dbReference>
<name>A0AAV5E9F1_ELECO</name>
<dbReference type="EMBL" id="BQKI01000074">
    <property type="protein sequence ID" value="GJN19129.1"/>
    <property type="molecule type" value="Genomic_DNA"/>
</dbReference>
<dbReference type="SMART" id="SM00220">
    <property type="entry name" value="S_TKc"/>
    <property type="match status" value="1"/>
</dbReference>
<dbReference type="Proteomes" id="UP001054889">
    <property type="component" value="Unassembled WGS sequence"/>
</dbReference>
<dbReference type="AlphaFoldDB" id="A0AAV5E9F1"/>
<dbReference type="PANTHER" id="PTHR44329:SF64">
    <property type="entry name" value="OS02G0120100 PROTEIN"/>
    <property type="match status" value="1"/>
</dbReference>
<dbReference type="InterPro" id="IPR001245">
    <property type="entry name" value="Ser-Thr/Tyr_kinase_cat_dom"/>
</dbReference>
<dbReference type="GO" id="GO:0004674">
    <property type="term" value="F:protein serine/threonine kinase activity"/>
    <property type="evidence" value="ECO:0007669"/>
    <property type="project" value="TreeGrafter"/>
</dbReference>
<dbReference type="GO" id="GO:0005524">
    <property type="term" value="F:ATP binding"/>
    <property type="evidence" value="ECO:0007669"/>
    <property type="project" value="InterPro"/>
</dbReference>
<proteinExistence type="predicted"/>
<dbReference type="PANTHER" id="PTHR44329">
    <property type="entry name" value="SERINE/THREONINE-PROTEIN KINASE TNNI3K-RELATED"/>
    <property type="match status" value="1"/>
</dbReference>
<evidence type="ECO:0000259" key="2">
    <source>
        <dbReference type="PROSITE" id="PS50011"/>
    </source>
</evidence>
<protein>
    <recommendedName>
        <fullName evidence="2">Protein kinase domain-containing protein</fullName>
    </recommendedName>
</protein>
<reference evidence="3" key="1">
    <citation type="journal article" date="2018" name="DNA Res.">
        <title>Multiple hybrid de novo genome assembly of finger millet, an orphan allotetraploid crop.</title>
        <authorList>
            <person name="Hatakeyama M."/>
            <person name="Aluri S."/>
            <person name="Balachadran M.T."/>
            <person name="Sivarajan S.R."/>
            <person name="Patrignani A."/>
            <person name="Gruter S."/>
            <person name="Poveda L."/>
            <person name="Shimizu-Inatsugi R."/>
            <person name="Baeten J."/>
            <person name="Francoijs K.J."/>
            <person name="Nataraja K.N."/>
            <person name="Reddy Y.A.N."/>
            <person name="Phadnis S."/>
            <person name="Ravikumar R.L."/>
            <person name="Schlapbach R."/>
            <person name="Sreeman S.M."/>
            <person name="Shimizu K.K."/>
        </authorList>
    </citation>
    <scope>NUCLEOTIDE SEQUENCE</scope>
</reference>
<dbReference type="Gene3D" id="1.10.510.10">
    <property type="entry name" value="Transferase(Phosphotransferase) domain 1"/>
    <property type="match status" value="2"/>
</dbReference>
<evidence type="ECO:0000313" key="4">
    <source>
        <dbReference type="Proteomes" id="UP001054889"/>
    </source>
</evidence>
<accession>A0AAV5E9F1</accession>
<feature type="region of interest" description="Disordered" evidence="1">
    <location>
        <begin position="130"/>
        <end position="152"/>
    </location>
</feature>
<reference evidence="3" key="2">
    <citation type="submission" date="2021-12" db="EMBL/GenBank/DDBJ databases">
        <title>Resequencing data analysis of finger millet.</title>
        <authorList>
            <person name="Hatakeyama M."/>
            <person name="Aluri S."/>
            <person name="Balachadran M.T."/>
            <person name="Sivarajan S.R."/>
            <person name="Poveda L."/>
            <person name="Shimizu-Inatsugi R."/>
            <person name="Schlapbach R."/>
            <person name="Sreeman S.M."/>
            <person name="Shimizu K.K."/>
        </authorList>
    </citation>
    <scope>NUCLEOTIDE SEQUENCE</scope>
</reference>
<dbReference type="PROSITE" id="PS50011">
    <property type="entry name" value="PROTEIN_KINASE_DOM"/>
    <property type="match status" value="1"/>
</dbReference>
<feature type="domain" description="Protein kinase" evidence="2">
    <location>
        <begin position="1"/>
        <end position="126"/>
    </location>
</feature>
<keyword evidence="4" id="KW-1185">Reference proteome</keyword>
<comment type="caution">
    <text evidence="3">The sequence shown here is derived from an EMBL/GenBank/DDBJ whole genome shotgun (WGS) entry which is preliminary data.</text>
</comment>
<dbReference type="InterPro" id="IPR051681">
    <property type="entry name" value="Ser/Thr_Kinases-Pseudokinases"/>
</dbReference>
<dbReference type="Pfam" id="PF07714">
    <property type="entry name" value="PK_Tyr_Ser-Thr"/>
    <property type="match status" value="1"/>
</dbReference>
<evidence type="ECO:0000313" key="3">
    <source>
        <dbReference type="EMBL" id="GJN19129.1"/>
    </source>
</evidence>
<dbReference type="InterPro" id="IPR000719">
    <property type="entry name" value="Prot_kinase_dom"/>
</dbReference>